<proteinExistence type="predicted"/>
<reference evidence="1 2" key="1">
    <citation type="journal article" date="2024" name="Proc. Natl. Acad. Sci. U.S.A.">
        <title>The genetic regulatory architecture and epigenomic basis for age-related changes in rattlesnake venom.</title>
        <authorList>
            <person name="Hogan M.P."/>
            <person name="Holding M.L."/>
            <person name="Nystrom G.S."/>
            <person name="Colston T.J."/>
            <person name="Bartlett D.A."/>
            <person name="Mason A.J."/>
            <person name="Ellsworth S.A."/>
            <person name="Rautsaw R.M."/>
            <person name="Lawrence K.C."/>
            <person name="Strickland J.L."/>
            <person name="He B."/>
            <person name="Fraser P."/>
            <person name="Margres M.J."/>
            <person name="Gilbert D.M."/>
            <person name="Gibbs H.L."/>
            <person name="Parkinson C.L."/>
            <person name="Rokyta D.R."/>
        </authorList>
    </citation>
    <scope>NUCLEOTIDE SEQUENCE [LARGE SCALE GENOMIC DNA]</scope>
    <source>
        <strain evidence="1">DRR0105</strain>
    </source>
</reference>
<protein>
    <submittedName>
        <fullName evidence="1">Cnga2: Cyclic nucleotide-gated olfactory channel</fullName>
    </submittedName>
</protein>
<organism evidence="1 2">
    <name type="scientific">Crotalus adamanteus</name>
    <name type="common">Eastern diamondback rattlesnake</name>
    <dbReference type="NCBI Taxonomy" id="8729"/>
    <lineage>
        <taxon>Eukaryota</taxon>
        <taxon>Metazoa</taxon>
        <taxon>Chordata</taxon>
        <taxon>Craniata</taxon>
        <taxon>Vertebrata</taxon>
        <taxon>Euteleostomi</taxon>
        <taxon>Lepidosauria</taxon>
        <taxon>Squamata</taxon>
        <taxon>Bifurcata</taxon>
        <taxon>Unidentata</taxon>
        <taxon>Episquamata</taxon>
        <taxon>Toxicofera</taxon>
        <taxon>Serpentes</taxon>
        <taxon>Colubroidea</taxon>
        <taxon>Viperidae</taxon>
        <taxon>Crotalinae</taxon>
        <taxon>Crotalus</taxon>
    </lineage>
</organism>
<sequence length="150" mass="15778">KPLFFMAELVGRTACLPSGPAGACSASSSSSVSLPHAGWSQAFCPYAPGPRLPLGRAGSTPPGTSFKCCASWANYSSCCGGPGGSKLAFSVWTSLLSLLHAANDVFSPPPFCPWEVNLVSNTSLEESGILESRAMMEQIRERTTKMDFPL</sequence>
<gene>
    <name evidence="1" type="ORF">NXF25_016155</name>
</gene>
<evidence type="ECO:0000313" key="2">
    <source>
        <dbReference type="Proteomes" id="UP001474421"/>
    </source>
</evidence>
<name>A0AAW1AV30_CROAD</name>
<dbReference type="AlphaFoldDB" id="A0AAW1AV30"/>
<accession>A0AAW1AV30</accession>
<feature type="non-terminal residue" evidence="1">
    <location>
        <position position="1"/>
    </location>
</feature>
<evidence type="ECO:0000313" key="1">
    <source>
        <dbReference type="EMBL" id="KAK9393703.1"/>
    </source>
</evidence>
<keyword evidence="2" id="KW-1185">Reference proteome</keyword>
<dbReference type="EMBL" id="JAOTOJ010000013">
    <property type="protein sequence ID" value="KAK9393703.1"/>
    <property type="molecule type" value="Genomic_DNA"/>
</dbReference>
<comment type="caution">
    <text evidence="1">The sequence shown here is derived from an EMBL/GenBank/DDBJ whole genome shotgun (WGS) entry which is preliminary data.</text>
</comment>
<dbReference type="Proteomes" id="UP001474421">
    <property type="component" value="Unassembled WGS sequence"/>
</dbReference>